<proteinExistence type="predicted"/>
<keyword evidence="3" id="KW-1185">Reference proteome</keyword>
<reference evidence="2 3" key="1">
    <citation type="journal article" date="2020" name="BMC Genomics">
        <title>Intraspecific diversification of the crop wild relative Brassica cretica Lam. using demographic model selection.</title>
        <authorList>
            <person name="Kioukis A."/>
            <person name="Michalopoulou V.A."/>
            <person name="Briers L."/>
            <person name="Pirintsos S."/>
            <person name="Studholme D.J."/>
            <person name="Pavlidis P."/>
            <person name="Sarris P.F."/>
        </authorList>
    </citation>
    <scope>NUCLEOTIDE SEQUENCE [LARGE SCALE GENOMIC DNA]</scope>
    <source>
        <strain evidence="3">cv. PFS-1207/04</strain>
    </source>
</reference>
<feature type="region of interest" description="Disordered" evidence="1">
    <location>
        <begin position="1"/>
        <end position="28"/>
    </location>
</feature>
<name>A0ABQ7CSB5_BRACR</name>
<evidence type="ECO:0000256" key="1">
    <source>
        <dbReference type="SAM" id="MobiDB-lite"/>
    </source>
</evidence>
<comment type="caution">
    <text evidence="2">The sequence shown here is derived from an EMBL/GenBank/DDBJ whole genome shotgun (WGS) entry which is preliminary data.</text>
</comment>
<protein>
    <submittedName>
        <fullName evidence="2">Uncharacterized protein</fullName>
    </submittedName>
</protein>
<dbReference type="EMBL" id="QGKV02000759">
    <property type="protein sequence ID" value="KAF3562247.1"/>
    <property type="molecule type" value="Genomic_DNA"/>
</dbReference>
<evidence type="ECO:0000313" key="2">
    <source>
        <dbReference type="EMBL" id="KAF3562247.1"/>
    </source>
</evidence>
<accession>A0ABQ7CSB5</accession>
<gene>
    <name evidence="2" type="ORF">DY000_02014978</name>
</gene>
<sequence length="188" mass="20867">MSRSKGNGIFPRSDRLDRGQKGKKISGTSGKFKELNTLHQTWYCKLPRITLPLQCNPIIYLIYGLMEHSPNVLFSFFGLSEEHPQSLGQVGFLEWFLQWNPEDSLKKIVHLLLISSLLQMLSNLFLSLPQAEGFGGGLSALTRAMSIFGNCTRNVRGARRSMGAGCCQSVVVSCCRSMASSVCRSMLT</sequence>
<dbReference type="Proteomes" id="UP000266723">
    <property type="component" value="Unassembled WGS sequence"/>
</dbReference>
<evidence type="ECO:0000313" key="3">
    <source>
        <dbReference type="Proteomes" id="UP000266723"/>
    </source>
</evidence>
<organism evidence="2 3">
    <name type="scientific">Brassica cretica</name>
    <name type="common">Mustard</name>
    <dbReference type="NCBI Taxonomy" id="69181"/>
    <lineage>
        <taxon>Eukaryota</taxon>
        <taxon>Viridiplantae</taxon>
        <taxon>Streptophyta</taxon>
        <taxon>Embryophyta</taxon>
        <taxon>Tracheophyta</taxon>
        <taxon>Spermatophyta</taxon>
        <taxon>Magnoliopsida</taxon>
        <taxon>eudicotyledons</taxon>
        <taxon>Gunneridae</taxon>
        <taxon>Pentapetalae</taxon>
        <taxon>rosids</taxon>
        <taxon>malvids</taxon>
        <taxon>Brassicales</taxon>
        <taxon>Brassicaceae</taxon>
        <taxon>Brassiceae</taxon>
        <taxon>Brassica</taxon>
    </lineage>
</organism>